<gene>
    <name evidence="1" type="ORF">g.94471</name>
</gene>
<organism evidence="1">
    <name type="scientific">Lygus hesperus</name>
    <name type="common">Western plant bug</name>
    <dbReference type="NCBI Taxonomy" id="30085"/>
    <lineage>
        <taxon>Eukaryota</taxon>
        <taxon>Metazoa</taxon>
        <taxon>Ecdysozoa</taxon>
        <taxon>Arthropoda</taxon>
        <taxon>Hexapoda</taxon>
        <taxon>Insecta</taxon>
        <taxon>Pterygota</taxon>
        <taxon>Neoptera</taxon>
        <taxon>Paraneoptera</taxon>
        <taxon>Hemiptera</taxon>
        <taxon>Heteroptera</taxon>
        <taxon>Panheteroptera</taxon>
        <taxon>Cimicomorpha</taxon>
        <taxon>Miridae</taxon>
        <taxon>Mirini</taxon>
        <taxon>Lygus</taxon>
    </lineage>
</organism>
<evidence type="ECO:0000313" key="1">
    <source>
        <dbReference type="EMBL" id="JAQ17932.1"/>
    </source>
</evidence>
<proteinExistence type="predicted"/>
<sequence>MSHRTCGSQASIYARPAPPPSIFTGTHNYVSPPSSHTRSFKQSSLPQTYLPVQPSPPSSCTHVLPGGAGKRIKRVLDTLELQDTAILSHFITSIPPNLYVCSLIVCVCVC</sequence>
<dbReference type="AlphaFoldDB" id="A0A146MFY2"/>
<dbReference type="EMBL" id="GDHC01000697">
    <property type="protein sequence ID" value="JAQ17932.1"/>
    <property type="molecule type" value="Transcribed_RNA"/>
</dbReference>
<feature type="non-terminal residue" evidence="1">
    <location>
        <position position="110"/>
    </location>
</feature>
<reference evidence="1" key="1">
    <citation type="journal article" date="2016" name="Gigascience">
        <title>De novo construction of an expanded transcriptome assembly for the western tarnished plant bug, Lygus hesperus.</title>
        <authorList>
            <person name="Tassone E.E."/>
            <person name="Geib S.M."/>
            <person name="Hall B."/>
            <person name="Fabrick J.A."/>
            <person name="Brent C.S."/>
            <person name="Hull J.J."/>
        </authorList>
    </citation>
    <scope>NUCLEOTIDE SEQUENCE</scope>
</reference>
<protein>
    <submittedName>
        <fullName evidence="1">Uncharacterized protein</fullName>
    </submittedName>
</protein>
<accession>A0A146MFY2</accession>
<name>A0A146MFY2_LYGHE</name>